<dbReference type="EMBL" id="BMAO01011106">
    <property type="protein sequence ID" value="GFQ71386.1"/>
    <property type="molecule type" value="Genomic_DNA"/>
</dbReference>
<keyword evidence="2" id="KW-1185">Reference proteome</keyword>
<dbReference type="AlphaFoldDB" id="A0A8X6KFD4"/>
<dbReference type="Proteomes" id="UP000887116">
    <property type="component" value="Unassembled WGS sequence"/>
</dbReference>
<comment type="caution">
    <text evidence="1">The sequence shown here is derived from an EMBL/GenBank/DDBJ whole genome shotgun (WGS) entry which is preliminary data.</text>
</comment>
<reference evidence="1" key="1">
    <citation type="submission" date="2020-07" db="EMBL/GenBank/DDBJ databases">
        <title>Multicomponent nature underlies the extraordinary mechanical properties of spider dragline silk.</title>
        <authorList>
            <person name="Kono N."/>
            <person name="Nakamura H."/>
            <person name="Mori M."/>
            <person name="Yoshida Y."/>
            <person name="Ohtoshi R."/>
            <person name="Malay A.D."/>
            <person name="Moran D.A.P."/>
            <person name="Tomita M."/>
            <person name="Numata K."/>
            <person name="Arakawa K."/>
        </authorList>
    </citation>
    <scope>NUCLEOTIDE SEQUENCE</scope>
</reference>
<accession>A0A8X6KFD4</accession>
<name>A0A8X6KFD4_TRICU</name>
<evidence type="ECO:0000313" key="2">
    <source>
        <dbReference type="Proteomes" id="UP000887116"/>
    </source>
</evidence>
<organism evidence="1 2">
    <name type="scientific">Trichonephila clavata</name>
    <name type="common">Joro spider</name>
    <name type="synonym">Nephila clavata</name>
    <dbReference type="NCBI Taxonomy" id="2740835"/>
    <lineage>
        <taxon>Eukaryota</taxon>
        <taxon>Metazoa</taxon>
        <taxon>Ecdysozoa</taxon>
        <taxon>Arthropoda</taxon>
        <taxon>Chelicerata</taxon>
        <taxon>Arachnida</taxon>
        <taxon>Araneae</taxon>
        <taxon>Araneomorphae</taxon>
        <taxon>Entelegynae</taxon>
        <taxon>Araneoidea</taxon>
        <taxon>Nephilidae</taxon>
        <taxon>Trichonephila</taxon>
    </lineage>
</organism>
<dbReference type="OrthoDB" id="10612904at2759"/>
<evidence type="ECO:0000313" key="1">
    <source>
        <dbReference type="EMBL" id="GFQ71386.1"/>
    </source>
</evidence>
<gene>
    <name evidence="1" type="ORF">TNCT_515411</name>
</gene>
<proteinExistence type="predicted"/>
<sequence>MPTTLLKNDLFSGGGEIESSTIGVFKRPPSVDLRDFADSWVHLWTILQLDGNWHAPGQEFQDPSSANFSELIQENVLVKNCCEYGR</sequence>
<protein>
    <submittedName>
        <fullName evidence="1">Uncharacterized protein</fullName>
    </submittedName>
</protein>